<sequence length="383" mass="42318">MRDLQRGLPPPCSTCSSTRHRSQEIRNRTTEPLPNLFVSQSGRQALRSTKHNAVLQQDRCGSGSLPCEHDRIASILGIDYRVRSTRRRALSWSIRKGPGELWGVDQSRSRADETLSRRLKDIRQAVGPTTPSRGSDKGWVYMGGAKRPAFEPSIPAWPGRNVIIRAHASSCELHPANYVVARQAGNLMEAEQTAAPREEGSRGSSGEGEAPFAARPSSIWHDYTHDARRRSTSKQKNLALLALLLPDSRTGFVSRLSGFERSANLRIADPIISDPVGERRSKARRATPFNGVAGSERAFCWPAVHKNYVHSSQSSSFLPQVANTPAIMRLSPRPTTGRPHTRPPKIVILRLAGRRFLSTLAIAPEPKPEHMQALTQAIMSFAL</sequence>
<reference evidence="3" key="1">
    <citation type="journal article" date="2018" name="Nat. Microbiol.">
        <title>Leveraging single-cell genomics to expand the fungal tree of life.</title>
        <authorList>
            <person name="Ahrendt S.R."/>
            <person name="Quandt C.A."/>
            <person name="Ciobanu D."/>
            <person name="Clum A."/>
            <person name="Salamov A."/>
            <person name="Andreopoulos B."/>
            <person name="Cheng J.F."/>
            <person name="Woyke T."/>
            <person name="Pelin A."/>
            <person name="Henrissat B."/>
            <person name="Reynolds N.K."/>
            <person name="Benny G.L."/>
            <person name="Smith M.E."/>
            <person name="James T.Y."/>
            <person name="Grigoriev I.V."/>
        </authorList>
    </citation>
    <scope>NUCLEOTIDE SEQUENCE [LARGE SCALE GENOMIC DNA]</scope>
</reference>
<evidence type="ECO:0000313" key="3">
    <source>
        <dbReference type="Proteomes" id="UP000269721"/>
    </source>
</evidence>
<proteinExistence type="predicted"/>
<gene>
    <name evidence="2" type="ORF">BDK51DRAFT_48490</name>
</gene>
<name>A0A4P9WC45_9FUNG</name>
<evidence type="ECO:0000256" key="1">
    <source>
        <dbReference type="SAM" id="MobiDB-lite"/>
    </source>
</evidence>
<keyword evidence="3" id="KW-1185">Reference proteome</keyword>
<feature type="region of interest" description="Disordered" evidence="1">
    <location>
        <begin position="1"/>
        <end position="37"/>
    </location>
</feature>
<organism evidence="2 3">
    <name type="scientific">Blyttiomyces helicus</name>
    <dbReference type="NCBI Taxonomy" id="388810"/>
    <lineage>
        <taxon>Eukaryota</taxon>
        <taxon>Fungi</taxon>
        <taxon>Fungi incertae sedis</taxon>
        <taxon>Chytridiomycota</taxon>
        <taxon>Chytridiomycota incertae sedis</taxon>
        <taxon>Chytridiomycetes</taxon>
        <taxon>Chytridiomycetes incertae sedis</taxon>
        <taxon>Blyttiomyces</taxon>
    </lineage>
</organism>
<feature type="region of interest" description="Disordered" evidence="1">
    <location>
        <begin position="190"/>
        <end position="215"/>
    </location>
</feature>
<dbReference type="Proteomes" id="UP000269721">
    <property type="component" value="Unassembled WGS sequence"/>
</dbReference>
<accession>A0A4P9WC45</accession>
<protein>
    <submittedName>
        <fullName evidence="2">Uncharacterized protein</fullName>
    </submittedName>
</protein>
<dbReference type="EMBL" id="KZ996705">
    <property type="protein sequence ID" value="RKO88450.1"/>
    <property type="molecule type" value="Genomic_DNA"/>
</dbReference>
<dbReference type="AlphaFoldDB" id="A0A4P9WC45"/>
<evidence type="ECO:0000313" key="2">
    <source>
        <dbReference type="EMBL" id="RKO88450.1"/>
    </source>
</evidence>